<accession>A0A2H3KR38</accession>
<name>A0A2H3KR38_9CHLR</name>
<comment type="caution">
    <text evidence="3">The sequence shown here is derived from an EMBL/GenBank/DDBJ whole genome shotgun (WGS) entry which is preliminary data.</text>
</comment>
<evidence type="ECO:0000256" key="2">
    <source>
        <dbReference type="SAM" id="Phobius"/>
    </source>
</evidence>
<organism evidence="3 4">
    <name type="scientific">Candidatus Chloroploca asiatica</name>
    <dbReference type="NCBI Taxonomy" id="1506545"/>
    <lineage>
        <taxon>Bacteria</taxon>
        <taxon>Bacillati</taxon>
        <taxon>Chloroflexota</taxon>
        <taxon>Chloroflexia</taxon>
        <taxon>Chloroflexales</taxon>
        <taxon>Chloroflexineae</taxon>
        <taxon>Oscillochloridaceae</taxon>
        <taxon>Candidatus Chloroploca</taxon>
    </lineage>
</organism>
<sequence>MSNEPDPLVLRHARHRSDGRTPLPARLNPPVRHQPLPSRAQSRRSPAQAVTRRRWPRALRVVVWIGSVLLSITAILGVLVLTGQTEFVAWIIVGAVLAVVFGTPLLCVVSLFIWYGWAVTRMGRARQRPPATKTSAAPQVAQTIIVIE</sequence>
<feature type="transmembrane region" description="Helical" evidence="2">
    <location>
        <begin position="87"/>
        <end position="118"/>
    </location>
</feature>
<reference evidence="3 4" key="1">
    <citation type="submission" date="2016-05" db="EMBL/GenBank/DDBJ databases">
        <authorList>
            <person name="Lavstsen T."/>
            <person name="Jespersen J.S."/>
        </authorList>
    </citation>
    <scope>NUCLEOTIDE SEQUENCE [LARGE SCALE GENOMIC DNA]</scope>
    <source>
        <strain evidence="3 4">B7-9</strain>
    </source>
</reference>
<proteinExistence type="predicted"/>
<feature type="transmembrane region" description="Helical" evidence="2">
    <location>
        <begin position="61"/>
        <end position="81"/>
    </location>
</feature>
<keyword evidence="4" id="KW-1185">Reference proteome</keyword>
<dbReference type="RefSeq" id="WP_097650657.1">
    <property type="nucleotide sequence ID" value="NZ_LYXE01000022.1"/>
</dbReference>
<gene>
    <name evidence="3" type="ORF">A9Q02_21475</name>
</gene>
<keyword evidence="2" id="KW-1133">Transmembrane helix</keyword>
<evidence type="ECO:0000313" key="4">
    <source>
        <dbReference type="Proteomes" id="UP000220922"/>
    </source>
</evidence>
<dbReference type="AlphaFoldDB" id="A0A2H3KR38"/>
<keyword evidence="2" id="KW-0472">Membrane</keyword>
<keyword evidence="2" id="KW-0812">Transmembrane</keyword>
<feature type="region of interest" description="Disordered" evidence="1">
    <location>
        <begin position="1"/>
        <end position="49"/>
    </location>
</feature>
<protein>
    <submittedName>
        <fullName evidence="3">Uncharacterized protein</fullName>
    </submittedName>
</protein>
<dbReference type="OrthoDB" id="9828596at2"/>
<dbReference type="EMBL" id="LYXE01000022">
    <property type="protein sequence ID" value="PDW00939.1"/>
    <property type="molecule type" value="Genomic_DNA"/>
</dbReference>
<evidence type="ECO:0000256" key="1">
    <source>
        <dbReference type="SAM" id="MobiDB-lite"/>
    </source>
</evidence>
<dbReference type="Proteomes" id="UP000220922">
    <property type="component" value="Unassembled WGS sequence"/>
</dbReference>
<evidence type="ECO:0000313" key="3">
    <source>
        <dbReference type="EMBL" id="PDW00939.1"/>
    </source>
</evidence>